<keyword evidence="6" id="KW-0500">Molybdenum</keyword>
<feature type="domain" description="MoaB/Mog" evidence="7">
    <location>
        <begin position="196"/>
        <end position="333"/>
    </location>
</feature>
<name>L0RBG8_9BACT</name>
<keyword evidence="6" id="KW-0479">Metal-binding</keyword>
<comment type="similarity">
    <text evidence="3 6">Belongs to the MoeA family.</text>
</comment>
<evidence type="ECO:0000313" key="8">
    <source>
        <dbReference type="EMBL" id="CCO23567.1"/>
    </source>
</evidence>
<accession>L0RBG8</accession>
<proteinExistence type="inferred from homology"/>
<dbReference type="PANTHER" id="PTHR10192:SF5">
    <property type="entry name" value="GEPHYRIN"/>
    <property type="match status" value="1"/>
</dbReference>
<dbReference type="InterPro" id="IPR036425">
    <property type="entry name" value="MoaB/Mog-like_dom_sf"/>
</dbReference>
<evidence type="ECO:0000256" key="3">
    <source>
        <dbReference type="ARBA" id="ARBA00010763"/>
    </source>
</evidence>
<dbReference type="GO" id="GO:0046872">
    <property type="term" value="F:metal ion binding"/>
    <property type="evidence" value="ECO:0007669"/>
    <property type="project" value="UniProtKB-UniRule"/>
</dbReference>
<dbReference type="AlphaFoldDB" id="L0RBG8"/>
<organism evidence="8 9">
    <name type="scientific">Maridesulfovibrio hydrothermalis AM13 = DSM 14728</name>
    <dbReference type="NCBI Taxonomy" id="1121451"/>
    <lineage>
        <taxon>Bacteria</taxon>
        <taxon>Pseudomonadati</taxon>
        <taxon>Thermodesulfobacteriota</taxon>
        <taxon>Desulfovibrionia</taxon>
        <taxon>Desulfovibrionales</taxon>
        <taxon>Desulfovibrionaceae</taxon>
        <taxon>Maridesulfovibrio</taxon>
    </lineage>
</organism>
<evidence type="ECO:0000256" key="2">
    <source>
        <dbReference type="ARBA" id="ARBA00005046"/>
    </source>
</evidence>
<dbReference type="SUPFAM" id="SSF63882">
    <property type="entry name" value="MoeA N-terminal region -like"/>
    <property type="match status" value="1"/>
</dbReference>
<evidence type="ECO:0000256" key="1">
    <source>
        <dbReference type="ARBA" id="ARBA00002901"/>
    </source>
</evidence>
<dbReference type="Gene3D" id="3.90.105.10">
    <property type="entry name" value="Molybdopterin biosynthesis moea protein, domain 2"/>
    <property type="match status" value="1"/>
</dbReference>
<sequence length="417" mass="44622">MREQTVSDDQNKFETTHVMLRQKALKLLKETFSPLRSKQISVTDCSGHIAAETICSEIDLPEHDRSAMDGFALASIDTLSASADRPARLRFSGEIRPSASAPHTAKANCAVRLLTGGIVPHGADAVIPFEDITTNQDFIEISFPVKKGIFIRKAGSDIQKGETIVTANTKISPCQAALLAYAGIRSIPVRKRPSIAVLAVGNELCDPSQKNECGLIPADNLILLKSLCKNYGVKSVTVSPCENSPEAISAEITNNSHCDIIITTGGTGPGNRDFVYNSVTKAGGSPLFKGLAMHPAKSIFACRLESSIVIGLPGPPNAVNLAFHTVIKPVINILLGLADISPNSPALLKDKVKGTKGREKLRPCLITEENGQIYADPLNFRKLSPRKIMSISNGIIVLPPDCGELENGNIVQVIKCS</sequence>
<keyword evidence="6" id="KW-0808">Transferase</keyword>
<dbReference type="InterPro" id="IPR001453">
    <property type="entry name" value="MoaB/Mog_dom"/>
</dbReference>
<protein>
    <recommendedName>
        <fullName evidence="6">Molybdopterin molybdenumtransferase</fullName>
        <ecNumber evidence="6">2.10.1.1</ecNumber>
    </recommendedName>
</protein>
<evidence type="ECO:0000256" key="6">
    <source>
        <dbReference type="RuleBase" id="RU365090"/>
    </source>
</evidence>
<dbReference type="GO" id="GO:0005829">
    <property type="term" value="C:cytosol"/>
    <property type="evidence" value="ECO:0007669"/>
    <property type="project" value="TreeGrafter"/>
</dbReference>
<dbReference type="PANTHER" id="PTHR10192">
    <property type="entry name" value="MOLYBDOPTERIN BIOSYNTHESIS PROTEIN"/>
    <property type="match status" value="1"/>
</dbReference>
<dbReference type="EMBL" id="FO203522">
    <property type="protein sequence ID" value="CCO23567.1"/>
    <property type="molecule type" value="Genomic_DNA"/>
</dbReference>
<dbReference type="SMART" id="SM00852">
    <property type="entry name" value="MoCF_biosynth"/>
    <property type="match status" value="1"/>
</dbReference>
<comment type="cofactor">
    <cofactor evidence="6">
        <name>Mg(2+)</name>
        <dbReference type="ChEBI" id="CHEBI:18420"/>
    </cofactor>
</comment>
<evidence type="ECO:0000256" key="5">
    <source>
        <dbReference type="ARBA" id="ARBA00047317"/>
    </source>
</evidence>
<dbReference type="STRING" id="1121451.DESAM_21286"/>
<dbReference type="SUPFAM" id="SSF53218">
    <property type="entry name" value="Molybdenum cofactor biosynthesis proteins"/>
    <property type="match status" value="1"/>
</dbReference>
<evidence type="ECO:0000256" key="4">
    <source>
        <dbReference type="ARBA" id="ARBA00023150"/>
    </source>
</evidence>
<dbReference type="eggNOG" id="COG0303">
    <property type="taxonomic scope" value="Bacteria"/>
</dbReference>
<keyword evidence="9" id="KW-1185">Reference proteome</keyword>
<dbReference type="PROSITE" id="PS01078">
    <property type="entry name" value="MOCF_BIOSYNTHESIS_1"/>
    <property type="match status" value="1"/>
</dbReference>
<comment type="function">
    <text evidence="1 6">Catalyzes the insertion of molybdate into adenylated molybdopterin with the concomitant release of AMP.</text>
</comment>
<gene>
    <name evidence="8" type="ORF">DESAM_21286</name>
</gene>
<comment type="pathway">
    <text evidence="2 6">Cofactor biosynthesis; molybdopterin biosynthesis.</text>
</comment>
<keyword evidence="6" id="KW-0460">Magnesium</keyword>
<dbReference type="InterPro" id="IPR036135">
    <property type="entry name" value="MoeA_linker/N_sf"/>
</dbReference>
<dbReference type="HOGENOM" id="CLU_010186_7_1_7"/>
<evidence type="ECO:0000259" key="7">
    <source>
        <dbReference type="SMART" id="SM00852"/>
    </source>
</evidence>
<dbReference type="Pfam" id="PF03454">
    <property type="entry name" value="MoeA_C"/>
    <property type="match status" value="1"/>
</dbReference>
<dbReference type="PATRIC" id="fig|1121451.3.peg.1537"/>
<dbReference type="GO" id="GO:0061599">
    <property type="term" value="F:molybdopterin molybdotransferase activity"/>
    <property type="evidence" value="ECO:0007669"/>
    <property type="project" value="UniProtKB-UniRule"/>
</dbReference>
<dbReference type="GO" id="GO:0006777">
    <property type="term" value="P:Mo-molybdopterin cofactor biosynthetic process"/>
    <property type="evidence" value="ECO:0007669"/>
    <property type="project" value="UniProtKB-UniRule"/>
</dbReference>
<evidence type="ECO:0000313" key="9">
    <source>
        <dbReference type="Proteomes" id="UP000010808"/>
    </source>
</evidence>
<reference evidence="8 9" key="1">
    <citation type="submission" date="2012-10" db="EMBL/GenBank/DDBJ databases">
        <authorList>
            <person name="Genoscope - CEA"/>
        </authorList>
    </citation>
    <scope>NUCLEOTIDE SEQUENCE [LARGE SCALE GENOMIC DNA]</scope>
    <source>
        <strain evidence="9">AM13 / DSM 14728</strain>
    </source>
</reference>
<dbReference type="Pfam" id="PF03453">
    <property type="entry name" value="MoeA_N"/>
    <property type="match status" value="1"/>
</dbReference>
<comment type="catalytic activity">
    <reaction evidence="5">
        <text>adenylyl-molybdopterin + molybdate = Mo-molybdopterin + AMP + H(+)</text>
        <dbReference type="Rhea" id="RHEA:35047"/>
        <dbReference type="ChEBI" id="CHEBI:15378"/>
        <dbReference type="ChEBI" id="CHEBI:36264"/>
        <dbReference type="ChEBI" id="CHEBI:62727"/>
        <dbReference type="ChEBI" id="CHEBI:71302"/>
        <dbReference type="ChEBI" id="CHEBI:456215"/>
        <dbReference type="EC" id="2.10.1.1"/>
    </reaction>
</comment>
<dbReference type="InterPro" id="IPR005110">
    <property type="entry name" value="MoeA_linker/N"/>
</dbReference>
<dbReference type="InterPro" id="IPR005111">
    <property type="entry name" value="MoeA_C_domain_IV"/>
</dbReference>
<dbReference type="InterPro" id="IPR008284">
    <property type="entry name" value="MoCF_biosynth_CS"/>
</dbReference>
<dbReference type="CDD" id="cd00887">
    <property type="entry name" value="MoeA"/>
    <property type="match status" value="1"/>
</dbReference>
<dbReference type="Gene3D" id="3.40.980.10">
    <property type="entry name" value="MoaB/Mog-like domain"/>
    <property type="match status" value="1"/>
</dbReference>
<dbReference type="SUPFAM" id="SSF63867">
    <property type="entry name" value="MoeA C-terminal domain-like"/>
    <property type="match status" value="1"/>
</dbReference>
<dbReference type="EC" id="2.10.1.1" evidence="6"/>
<dbReference type="Proteomes" id="UP000010808">
    <property type="component" value="Chromosome"/>
</dbReference>
<dbReference type="InterPro" id="IPR036688">
    <property type="entry name" value="MoeA_C_domain_IV_sf"/>
</dbReference>
<dbReference type="Gene3D" id="2.40.340.10">
    <property type="entry name" value="MoeA, C-terminal, domain IV"/>
    <property type="match status" value="1"/>
</dbReference>
<keyword evidence="4 6" id="KW-0501">Molybdenum cofactor biosynthesis</keyword>
<dbReference type="UniPathway" id="UPA00344"/>
<dbReference type="Gene3D" id="2.170.190.11">
    <property type="entry name" value="Molybdopterin biosynthesis moea protein, domain 3"/>
    <property type="match status" value="1"/>
</dbReference>
<dbReference type="KEGG" id="dhy:DESAM_21286"/>
<dbReference type="InterPro" id="IPR038987">
    <property type="entry name" value="MoeA-like"/>
</dbReference>
<dbReference type="Pfam" id="PF00994">
    <property type="entry name" value="MoCF_biosynth"/>
    <property type="match status" value="1"/>
</dbReference>